<keyword evidence="7 18" id="KW-0732">Signal</keyword>
<reference evidence="20 21" key="1">
    <citation type="submission" date="2016-10" db="EMBL/GenBank/DDBJ databases">
        <title>Alkaliphiles isolated from bioreactors.</title>
        <authorList>
            <person name="Salah Z."/>
            <person name="Rout S.P."/>
            <person name="Humphreys P.N."/>
        </authorList>
    </citation>
    <scope>NUCLEOTIDE SEQUENCE [LARGE SCALE GENOMIC DNA]</scope>
    <source>
        <strain evidence="20 21">ZS02</strain>
    </source>
</reference>
<evidence type="ECO:0000256" key="3">
    <source>
        <dbReference type="ARBA" id="ARBA00022448"/>
    </source>
</evidence>
<evidence type="ECO:0000256" key="2">
    <source>
        <dbReference type="ARBA" id="ARBA00011530"/>
    </source>
</evidence>
<dbReference type="AlphaFoldDB" id="A0A1R1I4Y9"/>
<keyword evidence="9 14" id="KW-0249">Electron transport</keyword>
<evidence type="ECO:0000256" key="4">
    <source>
        <dbReference type="ARBA" id="ARBA00022617"/>
    </source>
</evidence>
<sequence length="270" mass="29576">MVNPQKYIVLALAATLGSLPLGASASDKLLDGINEYREALADGNPSELVAAEGEELWKTPRGPKNASLEKCDLGLGAGVVKGASAQLPRFFKDTGKVQDLETRLMTCMETLQGLDPKAVVEAKWLKGEKEKMAALVAYVVTESNGQKIKVDTRHPEMKKMYELGKLAFYYRTGPMDFSCATCHGDQGKRIRMQELPDLRTQEGAAAGWGSWPAYRVSNGQFWTMQHRLNDCYRQQRTAEPIYGSDVTIALSVYLAATANGGKVVTPGIKR</sequence>
<evidence type="ECO:0000256" key="6">
    <source>
        <dbReference type="ARBA" id="ARBA00022723"/>
    </source>
</evidence>
<dbReference type="GO" id="GO:0070069">
    <property type="term" value="C:cytochrome complex"/>
    <property type="evidence" value="ECO:0007669"/>
    <property type="project" value="InterPro"/>
</dbReference>
<dbReference type="InterPro" id="IPR025710">
    <property type="entry name" value="SoxA"/>
</dbReference>
<dbReference type="PIRSF" id="PIRSF038455">
    <property type="entry name" value="SoxA"/>
    <property type="match status" value="1"/>
</dbReference>
<dbReference type="Pfam" id="PF21342">
    <property type="entry name" value="SoxA-TsdA_cyt-c"/>
    <property type="match status" value="2"/>
</dbReference>
<dbReference type="OrthoDB" id="9808312at2"/>
<keyword evidence="6 14" id="KW-0479">Metal-binding</keyword>
<comment type="catalytic activity">
    <reaction evidence="13 14">
        <text>S-sulfanyl-L-cysteinyl-[SoxY protein] + thiosulfate + 2 Fe(III)-[cytochrome c] = S-(2-sulfodisulfanyl)-L-cysteinyl-[SoxY protein] + 2 Fe(II)-[cytochrome c] + 2 H(+)</text>
        <dbReference type="Rhea" id="RHEA:51224"/>
        <dbReference type="Rhea" id="RHEA-COMP:10350"/>
        <dbReference type="Rhea" id="RHEA-COMP:14399"/>
        <dbReference type="Rhea" id="RHEA-COMP:14689"/>
        <dbReference type="Rhea" id="RHEA-COMP:14690"/>
        <dbReference type="ChEBI" id="CHEBI:15378"/>
        <dbReference type="ChEBI" id="CHEBI:29033"/>
        <dbReference type="ChEBI" id="CHEBI:29034"/>
        <dbReference type="ChEBI" id="CHEBI:33542"/>
        <dbReference type="ChEBI" id="CHEBI:61963"/>
        <dbReference type="ChEBI" id="CHEBI:140664"/>
        <dbReference type="EC" id="2.8.5.2"/>
    </reaction>
</comment>
<accession>A0A1R1I4Y9</accession>
<feature type="binding site" description="covalent" evidence="16">
    <location>
        <position position="179"/>
    </location>
    <ligand>
        <name>heme c</name>
        <dbReference type="ChEBI" id="CHEBI:61717"/>
        <label>2</label>
    </ligand>
</feature>
<feature type="binding site" description="covalent" evidence="16">
    <location>
        <position position="71"/>
    </location>
    <ligand>
        <name>heme c</name>
        <dbReference type="ChEBI" id="CHEBI:61717"/>
        <label>1</label>
    </ligand>
</feature>
<evidence type="ECO:0000256" key="18">
    <source>
        <dbReference type="SAM" id="SignalP"/>
    </source>
</evidence>
<evidence type="ECO:0000313" key="20">
    <source>
        <dbReference type="EMBL" id="OMG53818.1"/>
    </source>
</evidence>
<feature type="binding site" description="axial binding residue" evidence="17">
    <location>
        <position position="183"/>
    </location>
    <ligand>
        <name>heme c</name>
        <dbReference type="ChEBI" id="CHEBI:61717"/>
        <label>2</label>
    </ligand>
    <ligandPart>
        <name>Fe</name>
        <dbReference type="ChEBI" id="CHEBI:18248"/>
    </ligandPart>
</feature>
<feature type="domain" description="Cytochrome c" evidence="19">
    <location>
        <begin position="52"/>
        <end position="148"/>
    </location>
</feature>
<dbReference type="EC" id="2.8.5.2" evidence="14"/>
<keyword evidence="10 14" id="KW-0408">Iron</keyword>
<evidence type="ECO:0000256" key="12">
    <source>
        <dbReference type="ARBA" id="ARBA00048077"/>
    </source>
</evidence>
<evidence type="ECO:0000256" key="13">
    <source>
        <dbReference type="ARBA" id="ARBA00048423"/>
    </source>
</evidence>
<keyword evidence="3 14" id="KW-0813">Transport</keyword>
<dbReference type="InterPro" id="IPR036909">
    <property type="entry name" value="Cyt_c-like_dom_sf"/>
</dbReference>
<dbReference type="GO" id="GO:0019417">
    <property type="term" value="P:sulfur oxidation"/>
    <property type="evidence" value="ECO:0007669"/>
    <property type="project" value="InterPro"/>
</dbReference>
<keyword evidence="21" id="KW-1185">Reference proteome</keyword>
<dbReference type="GO" id="GO:0009055">
    <property type="term" value="F:electron transfer activity"/>
    <property type="evidence" value="ECO:0007669"/>
    <property type="project" value="InterPro"/>
</dbReference>
<comment type="similarity">
    <text evidence="11 14">Belongs to the SoxA family.</text>
</comment>
<dbReference type="GO" id="GO:0016669">
    <property type="term" value="F:oxidoreductase activity, acting on a sulfur group of donors, cytochrome as acceptor"/>
    <property type="evidence" value="ECO:0007669"/>
    <property type="project" value="InterPro"/>
</dbReference>
<evidence type="ECO:0000256" key="1">
    <source>
        <dbReference type="ARBA" id="ARBA00004418"/>
    </source>
</evidence>
<evidence type="ECO:0000256" key="9">
    <source>
        <dbReference type="ARBA" id="ARBA00022982"/>
    </source>
</evidence>
<dbReference type="RefSeq" id="WP_076094907.1">
    <property type="nucleotide sequence ID" value="NZ_MTHD01000003.1"/>
</dbReference>
<dbReference type="InterPro" id="IPR009056">
    <property type="entry name" value="Cyt_c-like_dom"/>
</dbReference>
<feature type="binding site" description="axial binding residue" evidence="17">
    <location>
        <position position="107"/>
    </location>
    <ligand>
        <name>heme c</name>
        <dbReference type="ChEBI" id="CHEBI:61717"/>
        <label>1</label>
    </ligand>
    <ligandPart>
        <name>Fe</name>
        <dbReference type="ChEBI" id="CHEBI:18248"/>
    </ligandPart>
</feature>
<evidence type="ECO:0000256" key="5">
    <source>
        <dbReference type="ARBA" id="ARBA00022679"/>
    </source>
</evidence>
<proteinExistence type="inferred from homology"/>
<feature type="signal peptide" evidence="18">
    <location>
        <begin position="1"/>
        <end position="25"/>
    </location>
</feature>
<dbReference type="Proteomes" id="UP000187526">
    <property type="component" value="Unassembled WGS sequence"/>
</dbReference>
<evidence type="ECO:0000256" key="11">
    <source>
        <dbReference type="ARBA" id="ARBA00025746"/>
    </source>
</evidence>
<dbReference type="STRING" id="418702.BJN45_10380"/>
<dbReference type="SUPFAM" id="SSF46626">
    <property type="entry name" value="Cytochrome c"/>
    <property type="match status" value="2"/>
</dbReference>
<evidence type="ECO:0000259" key="19">
    <source>
        <dbReference type="Pfam" id="PF21342"/>
    </source>
</evidence>
<evidence type="ECO:0000256" key="14">
    <source>
        <dbReference type="PIRNR" id="PIRNR038455"/>
    </source>
</evidence>
<keyword evidence="5 14" id="KW-0808">Transferase</keyword>
<name>A0A1R1I4Y9_9RHOO</name>
<comment type="subunit">
    <text evidence="2 14">Heterodimer of SoxA and SoxX.</text>
</comment>
<feature type="domain" description="Cytochrome c" evidence="19">
    <location>
        <begin position="166"/>
        <end position="263"/>
    </location>
</feature>
<organism evidence="20 21">
    <name type="scientific">Azonexus hydrophilus</name>
    <dbReference type="NCBI Taxonomy" id="418702"/>
    <lineage>
        <taxon>Bacteria</taxon>
        <taxon>Pseudomonadati</taxon>
        <taxon>Pseudomonadota</taxon>
        <taxon>Betaproteobacteria</taxon>
        <taxon>Rhodocyclales</taxon>
        <taxon>Azonexaceae</taxon>
        <taxon>Azonexus</taxon>
    </lineage>
</organism>
<dbReference type="GO" id="GO:0020037">
    <property type="term" value="F:heme binding"/>
    <property type="evidence" value="ECO:0007669"/>
    <property type="project" value="InterPro"/>
</dbReference>
<dbReference type="NCBIfam" id="TIGR04484">
    <property type="entry name" value="thiosulf_SoxA"/>
    <property type="match status" value="1"/>
</dbReference>
<evidence type="ECO:0000256" key="16">
    <source>
        <dbReference type="PIRSR" id="PIRSR038455-2"/>
    </source>
</evidence>
<comment type="catalytic activity">
    <reaction evidence="12 14">
        <text>L-cysteinyl-[SoxY protein] + thiosulfate + 2 Fe(III)-[cytochrome c] = S-sulfosulfanyl-L-cysteinyl-[SoxY protein] + 2 Fe(II)-[cytochrome c] + 2 H(+)</text>
        <dbReference type="Rhea" id="RHEA:56720"/>
        <dbReference type="Rhea" id="RHEA-COMP:10350"/>
        <dbReference type="Rhea" id="RHEA-COMP:14328"/>
        <dbReference type="Rhea" id="RHEA-COMP:14399"/>
        <dbReference type="Rhea" id="RHEA-COMP:14691"/>
        <dbReference type="ChEBI" id="CHEBI:15378"/>
        <dbReference type="ChEBI" id="CHEBI:29033"/>
        <dbReference type="ChEBI" id="CHEBI:29034"/>
        <dbReference type="ChEBI" id="CHEBI:29950"/>
        <dbReference type="ChEBI" id="CHEBI:33542"/>
        <dbReference type="ChEBI" id="CHEBI:139321"/>
        <dbReference type="EC" id="2.8.5.2"/>
    </reaction>
</comment>
<protein>
    <recommendedName>
        <fullName evidence="14">SoxAX cytochrome complex subunit A</fullName>
        <ecNumber evidence="14">2.8.5.2</ecNumber>
    </recommendedName>
    <alternativeName>
        <fullName evidence="14">Protein SoxA</fullName>
    </alternativeName>
    <alternativeName>
        <fullName evidence="14">Sulfur oxidizing protein A</fullName>
    </alternativeName>
    <alternativeName>
        <fullName evidence="14">Thiosulfate-oxidizing multienzyme system protein SoxA</fullName>
    </alternativeName>
</protein>
<evidence type="ECO:0000256" key="15">
    <source>
        <dbReference type="PIRSR" id="PIRSR038455-1"/>
    </source>
</evidence>
<gene>
    <name evidence="20" type="ORF">BJN45_10380</name>
</gene>
<evidence type="ECO:0000256" key="7">
    <source>
        <dbReference type="ARBA" id="ARBA00022729"/>
    </source>
</evidence>
<dbReference type="GO" id="GO:0042597">
    <property type="term" value="C:periplasmic space"/>
    <property type="evidence" value="ECO:0007669"/>
    <property type="project" value="UniProtKB-SubCell"/>
</dbReference>
<comment type="subcellular location">
    <subcellularLocation>
        <location evidence="1 14">Periplasm</location>
    </subcellularLocation>
</comment>
<feature type="binding site" evidence="16">
    <location>
        <position position="227"/>
    </location>
    <ligand>
        <name>substrate</name>
    </ligand>
</feature>
<dbReference type="EMBL" id="MTHD01000003">
    <property type="protein sequence ID" value="OMG53818.1"/>
    <property type="molecule type" value="Genomic_DNA"/>
</dbReference>
<keyword evidence="4 14" id="KW-0349">Heme</keyword>
<feature type="binding site" description="axial binding residue" evidence="17">
    <location>
        <position position="231"/>
    </location>
    <ligand>
        <name>heme c</name>
        <dbReference type="ChEBI" id="CHEBI:61717"/>
        <label>2</label>
    </ligand>
    <ligandPart>
        <name>Fe</name>
        <dbReference type="ChEBI" id="CHEBI:18248"/>
    </ligandPart>
</feature>
<comment type="cofactor">
    <cofactor evidence="16">
        <name>heme</name>
        <dbReference type="ChEBI" id="CHEBI:30413"/>
    </cofactor>
    <text evidence="16">Binds 2 heme groups per subunit.</text>
</comment>
<comment type="caution">
    <text evidence="20">The sequence shown here is derived from an EMBL/GenBank/DDBJ whole genome shotgun (WGS) entry which is preliminary data.</text>
</comment>
<evidence type="ECO:0000313" key="21">
    <source>
        <dbReference type="Proteomes" id="UP000187526"/>
    </source>
</evidence>
<dbReference type="GO" id="GO:0046872">
    <property type="term" value="F:metal ion binding"/>
    <property type="evidence" value="ECO:0007669"/>
    <property type="project" value="UniProtKB-KW"/>
</dbReference>
<dbReference type="GO" id="GO:0016740">
    <property type="term" value="F:transferase activity"/>
    <property type="evidence" value="ECO:0007669"/>
    <property type="project" value="UniProtKB-KW"/>
</dbReference>
<dbReference type="Gene3D" id="1.10.760.10">
    <property type="entry name" value="Cytochrome c-like domain"/>
    <property type="match status" value="2"/>
</dbReference>
<dbReference type="FunFam" id="1.10.760.10:FF:000030">
    <property type="entry name" value="L-cysteine S-thiosulfotransferase subunit SoxA"/>
    <property type="match status" value="1"/>
</dbReference>
<feature type="active site" description="Cysteine persulfide intermediate" evidence="15">
    <location>
        <position position="231"/>
    </location>
</feature>
<evidence type="ECO:0000256" key="8">
    <source>
        <dbReference type="ARBA" id="ARBA00022764"/>
    </source>
</evidence>
<feature type="chain" id="PRO_5013317386" description="SoxAX cytochrome complex subunit A" evidence="18">
    <location>
        <begin position="26"/>
        <end position="270"/>
    </location>
</feature>
<feature type="binding site" description="covalent" evidence="16">
    <location>
        <position position="182"/>
    </location>
    <ligand>
        <name>heme c</name>
        <dbReference type="ChEBI" id="CHEBI:61717"/>
        <label>2</label>
    </ligand>
</feature>
<evidence type="ECO:0000256" key="17">
    <source>
        <dbReference type="PIRSR" id="PIRSR038455-3"/>
    </source>
</evidence>
<keyword evidence="8 14" id="KW-0574">Periplasm</keyword>
<evidence type="ECO:0000256" key="10">
    <source>
        <dbReference type="ARBA" id="ARBA00023004"/>
    </source>
</evidence>